<dbReference type="Gene3D" id="1.10.3720.10">
    <property type="entry name" value="MetI-like"/>
    <property type="match status" value="1"/>
</dbReference>
<keyword evidence="8 9" id="KW-0472">Membrane</keyword>
<dbReference type="CDD" id="cd06261">
    <property type="entry name" value="TM_PBP2"/>
    <property type="match status" value="1"/>
</dbReference>
<dbReference type="RefSeq" id="WP_109459632.1">
    <property type="nucleotide sequence ID" value="NZ_QFBC01000008.1"/>
</dbReference>
<dbReference type="AlphaFoldDB" id="A0A2U2DNJ1"/>
<dbReference type="InterPro" id="IPR051613">
    <property type="entry name" value="ABC_transp_permease_HisMQ"/>
</dbReference>
<sequence>MTASYFDLVGFGPEGWGPALATATFITLAVALAGFAGGAVLGGLLAWARIAGGAVIGGLAQAYSTVMRGIPDLLVIYLFYFGGSAVLGRLAALFGHAGFIGVPAFLTGALAIAVVSAAYQGEVFRGAHAAVARGEIEAAIAIGMSRPQILRRILVPLILRYALPGLGNTWQLVLKESALISVIGLVELLRQAQIAAGSTRRPFEFYLTAAALYLLISWVSTRGFALMERRSRRGVGIAI</sequence>
<comment type="subcellular location">
    <subcellularLocation>
        <location evidence="1">Cell inner membrane</location>
        <topology evidence="1">Multi-pass membrane protein</topology>
    </subcellularLocation>
    <subcellularLocation>
        <location evidence="9">Cell membrane</location>
        <topology evidence="9">Multi-pass membrane protein</topology>
    </subcellularLocation>
</comment>
<comment type="caution">
    <text evidence="11">The sequence shown here is derived from an EMBL/GenBank/DDBJ whole genome shotgun (WGS) entry which is preliminary data.</text>
</comment>
<keyword evidence="7 9" id="KW-1133">Transmembrane helix</keyword>
<dbReference type="PANTHER" id="PTHR30133">
    <property type="entry name" value="CATIONIC AMINO ACID TRANSPORTER, MEMBRANE COMPONENT"/>
    <property type="match status" value="1"/>
</dbReference>
<feature type="domain" description="ABC transmembrane type-1" evidence="10">
    <location>
        <begin position="24"/>
        <end position="224"/>
    </location>
</feature>
<dbReference type="GO" id="GO:0022857">
    <property type="term" value="F:transmembrane transporter activity"/>
    <property type="evidence" value="ECO:0007669"/>
    <property type="project" value="InterPro"/>
</dbReference>
<accession>A0A2U2DNJ1</accession>
<keyword evidence="6 9" id="KW-0812">Transmembrane</keyword>
<evidence type="ECO:0000256" key="1">
    <source>
        <dbReference type="ARBA" id="ARBA00004429"/>
    </source>
</evidence>
<dbReference type="EMBL" id="QFBC01000008">
    <property type="protein sequence ID" value="PWE54832.1"/>
    <property type="molecule type" value="Genomic_DNA"/>
</dbReference>
<keyword evidence="5" id="KW-0997">Cell inner membrane</keyword>
<evidence type="ECO:0000256" key="4">
    <source>
        <dbReference type="ARBA" id="ARBA00022475"/>
    </source>
</evidence>
<gene>
    <name evidence="11" type="ORF">DEM27_17960</name>
</gene>
<feature type="transmembrane region" description="Helical" evidence="9">
    <location>
        <begin position="20"/>
        <end position="48"/>
    </location>
</feature>
<dbReference type="PANTHER" id="PTHR30133:SF2">
    <property type="entry name" value="ARGININE ABC TRANSPORTER PERMEASE PROTEIN ARTQ"/>
    <property type="match status" value="1"/>
</dbReference>
<evidence type="ECO:0000256" key="6">
    <source>
        <dbReference type="ARBA" id="ARBA00022692"/>
    </source>
</evidence>
<organism evidence="11 12">
    <name type="scientific">Metarhizobium album</name>
    <dbReference type="NCBI Taxonomy" id="2182425"/>
    <lineage>
        <taxon>Bacteria</taxon>
        <taxon>Pseudomonadati</taxon>
        <taxon>Pseudomonadota</taxon>
        <taxon>Alphaproteobacteria</taxon>
        <taxon>Hyphomicrobiales</taxon>
        <taxon>Rhizobiaceae</taxon>
        <taxon>Metarhizobium</taxon>
    </lineage>
</organism>
<evidence type="ECO:0000256" key="5">
    <source>
        <dbReference type="ARBA" id="ARBA00022519"/>
    </source>
</evidence>
<evidence type="ECO:0000313" key="11">
    <source>
        <dbReference type="EMBL" id="PWE54832.1"/>
    </source>
</evidence>
<evidence type="ECO:0000256" key="8">
    <source>
        <dbReference type="ARBA" id="ARBA00023136"/>
    </source>
</evidence>
<dbReference type="SUPFAM" id="SSF161098">
    <property type="entry name" value="MetI-like"/>
    <property type="match status" value="1"/>
</dbReference>
<comment type="similarity">
    <text evidence="2">Belongs to the binding-protein-dependent transport system permease family. HisMQ subfamily.</text>
</comment>
<dbReference type="OrthoDB" id="9815029at2"/>
<dbReference type="InterPro" id="IPR035906">
    <property type="entry name" value="MetI-like_sf"/>
</dbReference>
<evidence type="ECO:0000256" key="9">
    <source>
        <dbReference type="RuleBase" id="RU363032"/>
    </source>
</evidence>
<keyword evidence="12" id="KW-1185">Reference proteome</keyword>
<dbReference type="InterPro" id="IPR000515">
    <property type="entry name" value="MetI-like"/>
</dbReference>
<reference evidence="11 12" key="1">
    <citation type="submission" date="2018-05" db="EMBL/GenBank/DDBJ databases">
        <title>The draft genome of strain NS-104.</title>
        <authorList>
            <person name="Hang P."/>
            <person name="Jiang J."/>
        </authorList>
    </citation>
    <scope>NUCLEOTIDE SEQUENCE [LARGE SCALE GENOMIC DNA]</scope>
    <source>
        <strain evidence="11 12">NS-104</strain>
    </source>
</reference>
<evidence type="ECO:0000256" key="2">
    <source>
        <dbReference type="ARBA" id="ARBA00010072"/>
    </source>
</evidence>
<dbReference type="PROSITE" id="PS50928">
    <property type="entry name" value="ABC_TM1"/>
    <property type="match status" value="1"/>
</dbReference>
<dbReference type="GO" id="GO:0043190">
    <property type="term" value="C:ATP-binding cassette (ABC) transporter complex"/>
    <property type="evidence" value="ECO:0007669"/>
    <property type="project" value="InterPro"/>
</dbReference>
<feature type="transmembrane region" description="Helical" evidence="9">
    <location>
        <begin position="69"/>
        <end position="91"/>
    </location>
</feature>
<protein>
    <submittedName>
        <fullName evidence="11">ABC transporter permease</fullName>
    </submittedName>
</protein>
<dbReference type="Proteomes" id="UP000245252">
    <property type="component" value="Unassembled WGS sequence"/>
</dbReference>
<keyword evidence="4" id="KW-1003">Cell membrane</keyword>
<feature type="transmembrane region" description="Helical" evidence="9">
    <location>
        <begin position="97"/>
        <end position="119"/>
    </location>
</feature>
<feature type="transmembrane region" description="Helical" evidence="9">
    <location>
        <begin position="205"/>
        <end position="225"/>
    </location>
</feature>
<name>A0A2U2DNJ1_9HYPH</name>
<dbReference type="InterPro" id="IPR010065">
    <property type="entry name" value="AA_ABC_transptr_permease_3TM"/>
</dbReference>
<dbReference type="NCBIfam" id="TIGR01726">
    <property type="entry name" value="HEQRo_perm_3TM"/>
    <property type="match status" value="1"/>
</dbReference>
<evidence type="ECO:0000256" key="3">
    <source>
        <dbReference type="ARBA" id="ARBA00022448"/>
    </source>
</evidence>
<proteinExistence type="inferred from homology"/>
<evidence type="ECO:0000256" key="7">
    <source>
        <dbReference type="ARBA" id="ARBA00022989"/>
    </source>
</evidence>
<keyword evidence="3 9" id="KW-0813">Transport</keyword>
<evidence type="ECO:0000259" key="10">
    <source>
        <dbReference type="PROSITE" id="PS50928"/>
    </source>
</evidence>
<evidence type="ECO:0000313" key="12">
    <source>
        <dbReference type="Proteomes" id="UP000245252"/>
    </source>
</evidence>
<dbReference type="Pfam" id="PF00528">
    <property type="entry name" value="BPD_transp_1"/>
    <property type="match status" value="1"/>
</dbReference>